<protein>
    <submittedName>
        <fullName evidence="2">(Mediterranean fruit fly) hypothetical protein</fullName>
    </submittedName>
</protein>
<dbReference type="Proteomes" id="UP000606786">
    <property type="component" value="Unassembled WGS sequence"/>
</dbReference>
<dbReference type="AlphaFoldDB" id="A0A811U702"/>
<keyword evidence="1" id="KW-0472">Membrane</keyword>
<dbReference type="EMBL" id="CAJHJT010000001">
    <property type="protein sequence ID" value="CAD6993767.1"/>
    <property type="molecule type" value="Genomic_DNA"/>
</dbReference>
<keyword evidence="3" id="KW-1185">Reference proteome</keyword>
<keyword evidence="1" id="KW-0812">Transmembrane</keyword>
<evidence type="ECO:0000256" key="1">
    <source>
        <dbReference type="SAM" id="Phobius"/>
    </source>
</evidence>
<evidence type="ECO:0000313" key="3">
    <source>
        <dbReference type="Proteomes" id="UP000606786"/>
    </source>
</evidence>
<name>A0A811U702_CERCA</name>
<feature type="transmembrane region" description="Helical" evidence="1">
    <location>
        <begin position="12"/>
        <end position="33"/>
    </location>
</feature>
<sequence length="106" mass="12067">MNTDKILRMEFLLIVAAFLSLFWLPAGQLVFLNELIAEVAFRLLSKPFVALLTIVFSALREAKILDFEQFLPQESATNSCTDKFPLPQKKNLSSKIFSNLKNSIMQ</sequence>
<proteinExistence type="predicted"/>
<organism evidence="2 3">
    <name type="scientific">Ceratitis capitata</name>
    <name type="common">Mediterranean fruit fly</name>
    <name type="synonym">Tephritis capitata</name>
    <dbReference type="NCBI Taxonomy" id="7213"/>
    <lineage>
        <taxon>Eukaryota</taxon>
        <taxon>Metazoa</taxon>
        <taxon>Ecdysozoa</taxon>
        <taxon>Arthropoda</taxon>
        <taxon>Hexapoda</taxon>
        <taxon>Insecta</taxon>
        <taxon>Pterygota</taxon>
        <taxon>Neoptera</taxon>
        <taxon>Endopterygota</taxon>
        <taxon>Diptera</taxon>
        <taxon>Brachycera</taxon>
        <taxon>Muscomorpha</taxon>
        <taxon>Tephritoidea</taxon>
        <taxon>Tephritidae</taxon>
        <taxon>Ceratitis</taxon>
        <taxon>Ceratitis</taxon>
    </lineage>
</organism>
<accession>A0A811U702</accession>
<comment type="caution">
    <text evidence="2">The sequence shown here is derived from an EMBL/GenBank/DDBJ whole genome shotgun (WGS) entry which is preliminary data.</text>
</comment>
<keyword evidence="1" id="KW-1133">Transmembrane helix</keyword>
<reference evidence="2" key="1">
    <citation type="submission" date="2020-11" db="EMBL/GenBank/DDBJ databases">
        <authorList>
            <person name="Whitehead M."/>
        </authorList>
    </citation>
    <scope>NUCLEOTIDE SEQUENCE</scope>
    <source>
        <strain evidence="2">EGII</strain>
    </source>
</reference>
<gene>
    <name evidence="2" type="ORF">CCAP1982_LOCUS2566</name>
</gene>
<evidence type="ECO:0000313" key="2">
    <source>
        <dbReference type="EMBL" id="CAD6993767.1"/>
    </source>
</evidence>